<name>A0A392S9Q4_9FABA</name>
<evidence type="ECO:0000313" key="2">
    <source>
        <dbReference type="Proteomes" id="UP000265520"/>
    </source>
</evidence>
<evidence type="ECO:0000313" key="1">
    <source>
        <dbReference type="EMBL" id="MCI45202.1"/>
    </source>
</evidence>
<accession>A0A392S9Q4</accession>
<feature type="non-terminal residue" evidence="1">
    <location>
        <position position="1"/>
    </location>
</feature>
<comment type="caution">
    <text evidence="1">The sequence shown here is derived from an EMBL/GenBank/DDBJ whole genome shotgun (WGS) entry which is preliminary data.</text>
</comment>
<protein>
    <submittedName>
        <fullName evidence="1">Uncharacterized protein</fullName>
    </submittedName>
</protein>
<proteinExistence type="predicted"/>
<reference evidence="1 2" key="1">
    <citation type="journal article" date="2018" name="Front. Plant Sci.">
        <title>Red Clover (Trifolium pratense) and Zigzag Clover (T. medium) - A Picture of Genomic Similarities and Differences.</title>
        <authorList>
            <person name="Dluhosova J."/>
            <person name="Istvanek J."/>
            <person name="Nedelnik J."/>
            <person name="Repkova J."/>
        </authorList>
    </citation>
    <scope>NUCLEOTIDE SEQUENCE [LARGE SCALE GENOMIC DNA]</scope>
    <source>
        <strain evidence="2">cv. 10/8</strain>
        <tissue evidence="1">Leaf</tissue>
    </source>
</reference>
<dbReference type="EMBL" id="LXQA010340737">
    <property type="protein sequence ID" value="MCI45202.1"/>
    <property type="molecule type" value="Genomic_DNA"/>
</dbReference>
<dbReference type="AlphaFoldDB" id="A0A392S9Q4"/>
<dbReference type="Proteomes" id="UP000265520">
    <property type="component" value="Unassembled WGS sequence"/>
</dbReference>
<keyword evidence="2" id="KW-1185">Reference proteome</keyword>
<organism evidence="1 2">
    <name type="scientific">Trifolium medium</name>
    <dbReference type="NCBI Taxonomy" id="97028"/>
    <lineage>
        <taxon>Eukaryota</taxon>
        <taxon>Viridiplantae</taxon>
        <taxon>Streptophyta</taxon>
        <taxon>Embryophyta</taxon>
        <taxon>Tracheophyta</taxon>
        <taxon>Spermatophyta</taxon>
        <taxon>Magnoliopsida</taxon>
        <taxon>eudicotyledons</taxon>
        <taxon>Gunneridae</taxon>
        <taxon>Pentapetalae</taxon>
        <taxon>rosids</taxon>
        <taxon>fabids</taxon>
        <taxon>Fabales</taxon>
        <taxon>Fabaceae</taxon>
        <taxon>Papilionoideae</taxon>
        <taxon>50 kb inversion clade</taxon>
        <taxon>NPAAA clade</taxon>
        <taxon>Hologalegina</taxon>
        <taxon>IRL clade</taxon>
        <taxon>Trifolieae</taxon>
        <taxon>Trifolium</taxon>
    </lineage>
</organism>
<sequence>VPRGGSRVEIPKTEFTVQ</sequence>